<dbReference type="Gene3D" id="1.10.1420.10">
    <property type="match status" value="1"/>
</dbReference>
<name>A0A926IEL4_9FIRM</name>
<feature type="domain" description="DNA mismatch repair proteins mutS family" evidence="5">
    <location>
        <begin position="420"/>
        <end position="597"/>
    </location>
</feature>
<keyword evidence="2" id="KW-0067">ATP-binding</keyword>
<accession>A0A926IEL4</accession>
<keyword evidence="1" id="KW-0547">Nucleotide-binding</keyword>
<reference evidence="6" key="1">
    <citation type="submission" date="2020-08" db="EMBL/GenBank/DDBJ databases">
        <title>Genome public.</title>
        <authorList>
            <person name="Liu C."/>
            <person name="Sun Q."/>
        </authorList>
    </citation>
    <scope>NUCLEOTIDE SEQUENCE</scope>
    <source>
        <strain evidence="6">NSJ-12</strain>
    </source>
</reference>
<evidence type="ECO:0000259" key="5">
    <source>
        <dbReference type="SMART" id="SM00534"/>
    </source>
</evidence>
<dbReference type="GO" id="GO:0005524">
    <property type="term" value="F:ATP binding"/>
    <property type="evidence" value="ECO:0007669"/>
    <property type="project" value="UniProtKB-KW"/>
</dbReference>
<evidence type="ECO:0000256" key="2">
    <source>
        <dbReference type="ARBA" id="ARBA00022840"/>
    </source>
</evidence>
<dbReference type="Pfam" id="PF00488">
    <property type="entry name" value="MutS_V"/>
    <property type="match status" value="1"/>
</dbReference>
<keyword evidence="7" id="KW-1185">Reference proteome</keyword>
<feature type="transmembrane region" description="Helical" evidence="4">
    <location>
        <begin position="27"/>
        <end position="45"/>
    </location>
</feature>
<dbReference type="AlphaFoldDB" id="A0A926IEL4"/>
<keyword evidence="4" id="KW-1133">Transmembrane helix</keyword>
<dbReference type="GO" id="GO:0140664">
    <property type="term" value="F:ATP-dependent DNA damage sensor activity"/>
    <property type="evidence" value="ECO:0007669"/>
    <property type="project" value="InterPro"/>
</dbReference>
<dbReference type="CDD" id="cd03283">
    <property type="entry name" value="ABC_MutS-like"/>
    <property type="match status" value="1"/>
</dbReference>
<evidence type="ECO:0000256" key="3">
    <source>
        <dbReference type="ARBA" id="ARBA00023125"/>
    </source>
</evidence>
<sequence length="597" mass="68469">MEEKFKERIDQYKVLWEYENKIYSRIANLRLIVLLASLYMTYLLVKMQGHLMVFAVAIVFYGSFIYLVYRHQKIKEKLDYYESMKLINEKYVKRMNEEWHSFPDTGEELLDEVHPYALDLDILGERSLFQKINTTHTWYGRKKLASVLLAPDFTEEAIVERQKAIKELMQDLDFCQKVEGATAKRKKAMNNPEKLLNYAKAEGDFLKGKGWRRVATILPWVIIALWAVGYVAHIHLLITGTLILMFISYGFQFFHAPRIGEVKGMLGTIIYELNEYVYILEVLKEKEFISPYLKELSNVLFKDQVNALDALKKLEKISSKANVTTQPIVAIPLDAILLWDLKIVFALEDWRKTYGQQVEHYLETIGEIESLISLSVLGHVEEKVSFPLVAAEGRFITGKQVGHPLIKQTVRVCNDVNMDQEIFVITGSNMSGKTTFLRTIGINLVLAYAGAPVLADQLACSMMKIYTSMRIRDDLTHGISTFYAELTRIKQIIEAAKEYTQMLFLIDEIFRGTNSNDRILGATSVVKALDSLGTIGAITTHDMELCQLNDTIDVTNYHFSETYQEDTIQFDYSIKAGPSTTTNAKYLMKMVGIELIQ</sequence>
<organism evidence="6 7">
    <name type="scientific">Zhenhengia yiwuensis</name>
    <dbReference type="NCBI Taxonomy" id="2763666"/>
    <lineage>
        <taxon>Bacteria</taxon>
        <taxon>Bacillati</taxon>
        <taxon>Bacillota</taxon>
        <taxon>Clostridia</taxon>
        <taxon>Lachnospirales</taxon>
        <taxon>Lachnospiraceae</taxon>
        <taxon>Zhenhengia</taxon>
    </lineage>
</organism>
<keyword evidence="4" id="KW-0812">Transmembrane</keyword>
<dbReference type="EMBL" id="JACRSY010000016">
    <property type="protein sequence ID" value="MBC8580044.1"/>
    <property type="molecule type" value="Genomic_DNA"/>
</dbReference>
<keyword evidence="4" id="KW-0472">Membrane</keyword>
<dbReference type="InterPro" id="IPR000432">
    <property type="entry name" value="DNA_mismatch_repair_MutS_C"/>
</dbReference>
<dbReference type="GO" id="GO:0005829">
    <property type="term" value="C:cytosol"/>
    <property type="evidence" value="ECO:0007669"/>
    <property type="project" value="TreeGrafter"/>
</dbReference>
<dbReference type="SUPFAM" id="SSF48334">
    <property type="entry name" value="DNA repair protein MutS, domain III"/>
    <property type="match status" value="1"/>
</dbReference>
<dbReference type="SUPFAM" id="SSF52540">
    <property type="entry name" value="P-loop containing nucleoside triphosphate hydrolases"/>
    <property type="match status" value="1"/>
</dbReference>
<comment type="caution">
    <text evidence="6">The sequence shown here is derived from an EMBL/GenBank/DDBJ whole genome shotgun (WGS) entry which is preliminary data.</text>
</comment>
<keyword evidence="3" id="KW-0238">DNA-binding</keyword>
<feature type="transmembrane region" description="Helical" evidence="4">
    <location>
        <begin position="210"/>
        <end position="228"/>
    </location>
</feature>
<dbReference type="PANTHER" id="PTHR11361:SF99">
    <property type="entry name" value="DNA MISMATCH REPAIR PROTEIN"/>
    <property type="match status" value="1"/>
</dbReference>
<dbReference type="SMART" id="SM00534">
    <property type="entry name" value="MUTSac"/>
    <property type="match status" value="1"/>
</dbReference>
<evidence type="ECO:0000313" key="6">
    <source>
        <dbReference type="EMBL" id="MBC8580044.1"/>
    </source>
</evidence>
<gene>
    <name evidence="6" type="ORF">H8718_10975</name>
</gene>
<dbReference type="Gene3D" id="3.40.50.300">
    <property type="entry name" value="P-loop containing nucleotide triphosphate hydrolases"/>
    <property type="match status" value="1"/>
</dbReference>
<evidence type="ECO:0000256" key="4">
    <source>
        <dbReference type="SAM" id="Phobius"/>
    </source>
</evidence>
<dbReference type="InterPro" id="IPR036187">
    <property type="entry name" value="DNA_mismatch_repair_MutS_sf"/>
</dbReference>
<evidence type="ECO:0000256" key="1">
    <source>
        <dbReference type="ARBA" id="ARBA00022741"/>
    </source>
</evidence>
<evidence type="ECO:0000313" key="7">
    <source>
        <dbReference type="Proteomes" id="UP000655830"/>
    </source>
</evidence>
<protein>
    <submittedName>
        <fullName evidence="6">DNA mismatch repair protein MutS</fullName>
    </submittedName>
</protein>
<dbReference type="InterPro" id="IPR045076">
    <property type="entry name" value="MutS"/>
</dbReference>
<dbReference type="Proteomes" id="UP000655830">
    <property type="component" value="Unassembled WGS sequence"/>
</dbReference>
<feature type="transmembrane region" description="Helical" evidence="4">
    <location>
        <begin position="51"/>
        <end position="69"/>
    </location>
</feature>
<dbReference type="GO" id="GO:0006298">
    <property type="term" value="P:mismatch repair"/>
    <property type="evidence" value="ECO:0007669"/>
    <property type="project" value="InterPro"/>
</dbReference>
<proteinExistence type="predicted"/>
<dbReference type="PANTHER" id="PTHR11361">
    <property type="entry name" value="DNA MISMATCH REPAIR PROTEIN MUTS FAMILY MEMBER"/>
    <property type="match status" value="1"/>
</dbReference>
<dbReference type="RefSeq" id="WP_249332933.1">
    <property type="nucleotide sequence ID" value="NZ_JACRSY010000016.1"/>
</dbReference>
<dbReference type="InterPro" id="IPR027417">
    <property type="entry name" value="P-loop_NTPase"/>
</dbReference>
<dbReference type="GO" id="GO:0030983">
    <property type="term" value="F:mismatched DNA binding"/>
    <property type="evidence" value="ECO:0007669"/>
    <property type="project" value="InterPro"/>
</dbReference>